<evidence type="ECO:0000313" key="1">
    <source>
        <dbReference type="EMBL" id="CAD8116130.1"/>
    </source>
</evidence>
<accession>A0A8S1QNQ8</accession>
<reference evidence="1" key="1">
    <citation type="submission" date="2021-01" db="EMBL/GenBank/DDBJ databases">
        <authorList>
            <consortium name="Genoscope - CEA"/>
            <person name="William W."/>
        </authorList>
    </citation>
    <scope>NUCLEOTIDE SEQUENCE</scope>
</reference>
<comment type="caution">
    <text evidence="1">The sequence shown here is derived from an EMBL/GenBank/DDBJ whole genome shotgun (WGS) entry which is preliminary data.</text>
</comment>
<evidence type="ECO:0000313" key="2">
    <source>
        <dbReference type="Proteomes" id="UP000692954"/>
    </source>
</evidence>
<dbReference type="Proteomes" id="UP000692954">
    <property type="component" value="Unassembled WGS sequence"/>
</dbReference>
<dbReference type="AlphaFoldDB" id="A0A8S1QNQ8"/>
<proteinExistence type="predicted"/>
<protein>
    <submittedName>
        <fullName evidence="1">Uncharacterized protein</fullName>
    </submittedName>
</protein>
<name>A0A8S1QNQ8_9CILI</name>
<gene>
    <name evidence="1" type="ORF">PSON_ATCC_30995.1.T1100056</name>
</gene>
<organism evidence="1 2">
    <name type="scientific">Paramecium sonneborni</name>
    <dbReference type="NCBI Taxonomy" id="65129"/>
    <lineage>
        <taxon>Eukaryota</taxon>
        <taxon>Sar</taxon>
        <taxon>Alveolata</taxon>
        <taxon>Ciliophora</taxon>
        <taxon>Intramacronucleata</taxon>
        <taxon>Oligohymenophorea</taxon>
        <taxon>Peniculida</taxon>
        <taxon>Parameciidae</taxon>
        <taxon>Paramecium</taxon>
    </lineage>
</organism>
<sequence>MQMYQMVVFLIQFQRIQIKQQQLTFNSFQCFKFHHERNKTEHQIQEDLQNFTSVGLGLKT</sequence>
<dbReference type="EMBL" id="CAJJDN010000110">
    <property type="protein sequence ID" value="CAD8116130.1"/>
    <property type="molecule type" value="Genomic_DNA"/>
</dbReference>
<keyword evidence="2" id="KW-1185">Reference proteome</keyword>